<reference evidence="2 3" key="1">
    <citation type="submission" date="2017-12" db="EMBL/GenBank/DDBJ databases">
        <title>Comparative genomics of Botrytis spp.</title>
        <authorList>
            <person name="Valero-Jimenez C.A."/>
            <person name="Tapia P."/>
            <person name="Veloso J."/>
            <person name="Silva-Moreno E."/>
            <person name="Staats M."/>
            <person name="Valdes J.H."/>
            <person name="Van Kan J.A.L."/>
        </authorList>
    </citation>
    <scope>NUCLEOTIDE SEQUENCE [LARGE SCALE GENOMIC DNA]</scope>
    <source>
        <strain evidence="2 3">Be9601</strain>
    </source>
</reference>
<evidence type="ECO:0000313" key="2">
    <source>
        <dbReference type="EMBL" id="TGO75719.1"/>
    </source>
</evidence>
<gene>
    <name evidence="2" type="ORF">BELL_0196g00080</name>
</gene>
<accession>A0A4Z1JPK6</accession>
<dbReference type="EMBL" id="PQXM01000195">
    <property type="protein sequence ID" value="TGO75719.1"/>
    <property type="molecule type" value="Genomic_DNA"/>
</dbReference>
<keyword evidence="3" id="KW-1185">Reference proteome</keyword>
<evidence type="ECO:0000256" key="1">
    <source>
        <dbReference type="SAM" id="MobiDB-lite"/>
    </source>
</evidence>
<protein>
    <submittedName>
        <fullName evidence="2">Uncharacterized protein</fullName>
    </submittedName>
</protein>
<name>A0A4Z1JPK6_9HELO</name>
<organism evidence="2 3">
    <name type="scientific">Botrytis elliptica</name>
    <dbReference type="NCBI Taxonomy" id="278938"/>
    <lineage>
        <taxon>Eukaryota</taxon>
        <taxon>Fungi</taxon>
        <taxon>Dikarya</taxon>
        <taxon>Ascomycota</taxon>
        <taxon>Pezizomycotina</taxon>
        <taxon>Leotiomycetes</taxon>
        <taxon>Helotiales</taxon>
        <taxon>Sclerotiniaceae</taxon>
        <taxon>Botrytis</taxon>
    </lineage>
</organism>
<sequence length="68" mass="7705">MTDNLSTPAIQQYSNTKPPSNLEFGPADTIEEVKRRSGEQYIAMILGDVRFDDHSMTMMEIGILREDV</sequence>
<feature type="compositionally biased region" description="Polar residues" evidence="1">
    <location>
        <begin position="1"/>
        <end position="19"/>
    </location>
</feature>
<evidence type="ECO:0000313" key="3">
    <source>
        <dbReference type="Proteomes" id="UP000297229"/>
    </source>
</evidence>
<feature type="region of interest" description="Disordered" evidence="1">
    <location>
        <begin position="1"/>
        <end position="25"/>
    </location>
</feature>
<proteinExistence type="predicted"/>
<dbReference type="Proteomes" id="UP000297229">
    <property type="component" value="Unassembled WGS sequence"/>
</dbReference>
<comment type="caution">
    <text evidence="2">The sequence shown here is derived from an EMBL/GenBank/DDBJ whole genome shotgun (WGS) entry which is preliminary data.</text>
</comment>
<dbReference type="AlphaFoldDB" id="A0A4Z1JPK6"/>